<dbReference type="AlphaFoldDB" id="A0A8S0ZNJ1"/>
<reference evidence="2 3" key="1">
    <citation type="submission" date="2020-04" db="EMBL/GenBank/DDBJ databases">
        <authorList>
            <person name="Wallbank WR R."/>
            <person name="Pardo Diaz C."/>
            <person name="Kozak K."/>
            <person name="Martin S."/>
            <person name="Jiggins C."/>
            <person name="Moest M."/>
            <person name="Warren A I."/>
            <person name="Byers J.R.P. K."/>
            <person name="Montejo-Kovacevich G."/>
            <person name="Yen C E."/>
        </authorList>
    </citation>
    <scope>NUCLEOTIDE SEQUENCE [LARGE SCALE GENOMIC DNA]</scope>
</reference>
<feature type="compositionally biased region" description="Basic and acidic residues" evidence="1">
    <location>
        <begin position="106"/>
        <end position="115"/>
    </location>
</feature>
<sequence>MLLDALKHNAKENILSGFKKAGINPLDPTQVLKRLPGYDRVSHQTETINESVLTILKEMRYGTINVAEPKRKRKIEVESGKSVSLEESYAETEIENQEPKKKNKKTNKESKDNNKQNEPITNRN</sequence>
<feature type="region of interest" description="Disordered" evidence="1">
    <location>
        <begin position="73"/>
        <end position="124"/>
    </location>
</feature>
<proteinExistence type="predicted"/>
<comment type="caution">
    <text evidence="2">The sequence shown here is derived from an EMBL/GenBank/DDBJ whole genome shotgun (WGS) entry which is preliminary data.</text>
</comment>
<evidence type="ECO:0000256" key="1">
    <source>
        <dbReference type="SAM" id="MobiDB-lite"/>
    </source>
</evidence>
<keyword evidence="3" id="KW-1185">Reference proteome</keyword>
<accession>A0A8S0ZNJ1</accession>
<protein>
    <submittedName>
        <fullName evidence="2">Uncharacterized protein</fullName>
    </submittedName>
</protein>
<organism evidence="2 3">
    <name type="scientific">Arctia plantaginis</name>
    <name type="common">Wood tiger moth</name>
    <name type="synonym">Phalaena plantaginis</name>
    <dbReference type="NCBI Taxonomy" id="874455"/>
    <lineage>
        <taxon>Eukaryota</taxon>
        <taxon>Metazoa</taxon>
        <taxon>Ecdysozoa</taxon>
        <taxon>Arthropoda</taxon>
        <taxon>Hexapoda</taxon>
        <taxon>Insecta</taxon>
        <taxon>Pterygota</taxon>
        <taxon>Neoptera</taxon>
        <taxon>Endopterygota</taxon>
        <taxon>Lepidoptera</taxon>
        <taxon>Glossata</taxon>
        <taxon>Ditrysia</taxon>
        <taxon>Noctuoidea</taxon>
        <taxon>Erebidae</taxon>
        <taxon>Arctiinae</taxon>
        <taxon>Arctia</taxon>
    </lineage>
</organism>
<name>A0A8S0ZNJ1_ARCPL</name>
<dbReference type="EMBL" id="CADEBC010000479">
    <property type="protein sequence ID" value="CAB3233171.1"/>
    <property type="molecule type" value="Genomic_DNA"/>
</dbReference>
<evidence type="ECO:0000313" key="3">
    <source>
        <dbReference type="Proteomes" id="UP000494106"/>
    </source>
</evidence>
<dbReference type="Proteomes" id="UP000494106">
    <property type="component" value="Unassembled WGS sequence"/>
</dbReference>
<evidence type="ECO:0000313" key="2">
    <source>
        <dbReference type="EMBL" id="CAB3233171.1"/>
    </source>
</evidence>
<gene>
    <name evidence="2" type="ORF">APLA_LOCUS5086</name>
</gene>
<dbReference type="OrthoDB" id="10065929at2759"/>